<evidence type="ECO:0000256" key="1">
    <source>
        <dbReference type="PROSITE-ProRule" id="PRU00169"/>
    </source>
</evidence>
<evidence type="ECO:0000313" key="4">
    <source>
        <dbReference type="Proteomes" id="UP001560573"/>
    </source>
</evidence>
<evidence type="ECO:0000259" key="2">
    <source>
        <dbReference type="PROSITE" id="PS50110"/>
    </source>
</evidence>
<dbReference type="RefSeq" id="WP_369328088.1">
    <property type="nucleotide sequence ID" value="NZ_JAULBC010000001.1"/>
</dbReference>
<dbReference type="InterPro" id="IPR011006">
    <property type="entry name" value="CheY-like_superfamily"/>
</dbReference>
<accession>A0ABV3Z9Z7</accession>
<evidence type="ECO:0000313" key="3">
    <source>
        <dbReference type="EMBL" id="MEX6686692.1"/>
    </source>
</evidence>
<dbReference type="SUPFAM" id="SSF52172">
    <property type="entry name" value="CheY-like"/>
    <property type="match status" value="1"/>
</dbReference>
<organism evidence="3 4">
    <name type="scientific">Danxiaibacter flavus</name>
    <dbReference type="NCBI Taxonomy" id="3049108"/>
    <lineage>
        <taxon>Bacteria</taxon>
        <taxon>Pseudomonadati</taxon>
        <taxon>Bacteroidota</taxon>
        <taxon>Chitinophagia</taxon>
        <taxon>Chitinophagales</taxon>
        <taxon>Chitinophagaceae</taxon>
        <taxon>Danxiaibacter</taxon>
    </lineage>
</organism>
<reference evidence="3 4" key="1">
    <citation type="submission" date="2023-07" db="EMBL/GenBank/DDBJ databases">
        <authorList>
            <person name="Lian W.-H."/>
        </authorList>
    </citation>
    <scope>NUCLEOTIDE SEQUENCE [LARGE SCALE GENOMIC DNA]</scope>
    <source>
        <strain evidence="3 4">SYSU DXS3180</strain>
    </source>
</reference>
<dbReference type="Pfam" id="PF00072">
    <property type="entry name" value="Response_reg"/>
    <property type="match status" value="1"/>
</dbReference>
<dbReference type="PANTHER" id="PTHR44520">
    <property type="entry name" value="RESPONSE REGULATOR RCP1-RELATED"/>
    <property type="match status" value="1"/>
</dbReference>
<feature type="modified residue" description="4-aspartylphosphate" evidence="1">
    <location>
        <position position="64"/>
    </location>
</feature>
<protein>
    <submittedName>
        <fullName evidence="3">Response regulator</fullName>
    </submittedName>
</protein>
<dbReference type="PANTHER" id="PTHR44520:SF2">
    <property type="entry name" value="RESPONSE REGULATOR RCP1"/>
    <property type="match status" value="1"/>
</dbReference>
<feature type="domain" description="Response regulatory" evidence="2">
    <location>
        <begin position="6"/>
        <end position="134"/>
    </location>
</feature>
<dbReference type="InterPro" id="IPR001789">
    <property type="entry name" value="Sig_transdc_resp-reg_receiver"/>
</dbReference>
<comment type="caution">
    <text evidence="3">The sequence shown here is derived from an EMBL/GenBank/DDBJ whole genome shotgun (WGS) entry which is preliminary data.</text>
</comment>
<dbReference type="SMART" id="SM00448">
    <property type="entry name" value="REC"/>
    <property type="match status" value="1"/>
</dbReference>
<name>A0ABV3Z9Z7_9BACT</name>
<gene>
    <name evidence="3" type="ORF">QTN47_04260</name>
</gene>
<keyword evidence="4" id="KW-1185">Reference proteome</keyword>
<dbReference type="InterPro" id="IPR052893">
    <property type="entry name" value="TCS_response_regulator"/>
</dbReference>
<dbReference type="Gene3D" id="3.40.50.2300">
    <property type="match status" value="1"/>
</dbReference>
<proteinExistence type="predicted"/>
<keyword evidence="1" id="KW-0597">Phosphoprotein</keyword>
<dbReference type="EMBL" id="JAULBC010000001">
    <property type="protein sequence ID" value="MEX6686692.1"/>
    <property type="molecule type" value="Genomic_DNA"/>
</dbReference>
<sequence length="138" mass="15689">MASFNNVLLIEDDPVTVIVCDRITKSTGFSKSFNYVENGLEGLNYIKRKATEADPSLPDLILLDLNMPVMDGWEFLDRFSEIAHLFPNQPAVYILSSSVDAEDQHRALAYPMVKNFLSKPLNKKYLEKITTECSVSYY</sequence>
<dbReference type="PROSITE" id="PS50110">
    <property type="entry name" value="RESPONSE_REGULATORY"/>
    <property type="match status" value="1"/>
</dbReference>
<dbReference type="Proteomes" id="UP001560573">
    <property type="component" value="Unassembled WGS sequence"/>
</dbReference>